<dbReference type="InterPro" id="IPR004891">
    <property type="entry name" value="Mercury-R_MerC"/>
</dbReference>
<feature type="transmembrane region" description="Helical" evidence="1">
    <location>
        <begin position="96"/>
        <end position="117"/>
    </location>
</feature>
<dbReference type="GO" id="GO:0015097">
    <property type="term" value="F:mercury ion transmembrane transporter activity"/>
    <property type="evidence" value="ECO:0007669"/>
    <property type="project" value="InterPro"/>
</dbReference>
<evidence type="ECO:0000313" key="3">
    <source>
        <dbReference type="Proteomes" id="UP000215214"/>
    </source>
</evidence>
<evidence type="ECO:0008006" key="4">
    <source>
        <dbReference type="Google" id="ProtNLM"/>
    </source>
</evidence>
<feature type="transmembrane region" description="Helical" evidence="1">
    <location>
        <begin position="73"/>
        <end position="90"/>
    </location>
</feature>
<feature type="transmembrane region" description="Helical" evidence="1">
    <location>
        <begin position="45"/>
        <end position="66"/>
    </location>
</feature>
<dbReference type="AlphaFoldDB" id="A0A238UF12"/>
<sequence>MLLNQKSDALGALSSGLCLIHCVFTPFLFVIQSHGACCEGTTAPIWWKSIDYIFLVISFFAIFKSVSQTSKEWMKYALFSSWVLLAFIIINEKIALFAIPEAAIYVVSLSLVGLHLYNSKYCQCSNETCCTVS</sequence>
<reference evidence="2 3" key="1">
    <citation type="submission" date="2017-07" db="EMBL/GenBank/DDBJ databases">
        <authorList>
            <person name="Sun Z.S."/>
            <person name="Albrecht U."/>
            <person name="Echele G."/>
            <person name="Lee C.C."/>
        </authorList>
    </citation>
    <scope>NUCLEOTIDE SEQUENCE [LARGE SCALE GENOMIC DNA]</scope>
    <source>
        <strain evidence="3">type strain: KCTC 22618</strain>
    </source>
</reference>
<dbReference type="Proteomes" id="UP000215214">
    <property type="component" value="Chromosome TJEJU"/>
</dbReference>
<dbReference type="OrthoDB" id="1274419at2"/>
<accession>A0A238UF12</accession>
<organism evidence="2 3">
    <name type="scientific">Tenacibaculum jejuense</name>
    <dbReference type="NCBI Taxonomy" id="584609"/>
    <lineage>
        <taxon>Bacteria</taxon>
        <taxon>Pseudomonadati</taxon>
        <taxon>Bacteroidota</taxon>
        <taxon>Flavobacteriia</taxon>
        <taxon>Flavobacteriales</taxon>
        <taxon>Flavobacteriaceae</taxon>
        <taxon>Tenacibaculum</taxon>
    </lineage>
</organism>
<gene>
    <name evidence="2" type="ORF">TJEJU_4134</name>
</gene>
<dbReference type="EMBL" id="LT899436">
    <property type="protein sequence ID" value="SNR17751.1"/>
    <property type="molecule type" value="Genomic_DNA"/>
</dbReference>
<proteinExistence type="predicted"/>
<dbReference type="RefSeq" id="WP_095074937.1">
    <property type="nucleotide sequence ID" value="NZ_LT899436.1"/>
</dbReference>
<evidence type="ECO:0000256" key="1">
    <source>
        <dbReference type="SAM" id="Phobius"/>
    </source>
</evidence>
<protein>
    <recommendedName>
        <fullName evidence="4">MerC mercury resistance protein</fullName>
    </recommendedName>
</protein>
<dbReference type="GO" id="GO:0016020">
    <property type="term" value="C:membrane"/>
    <property type="evidence" value="ECO:0007669"/>
    <property type="project" value="InterPro"/>
</dbReference>
<evidence type="ECO:0000313" key="2">
    <source>
        <dbReference type="EMBL" id="SNR17751.1"/>
    </source>
</evidence>
<feature type="transmembrane region" description="Helical" evidence="1">
    <location>
        <begin position="12"/>
        <end position="33"/>
    </location>
</feature>
<dbReference type="KEGG" id="tje:TJEJU_4134"/>
<keyword evidence="1" id="KW-0812">Transmembrane</keyword>
<keyword evidence="1" id="KW-0472">Membrane</keyword>
<dbReference type="Pfam" id="PF03203">
    <property type="entry name" value="MerC"/>
    <property type="match status" value="1"/>
</dbReference>
<keyword evidence="3" id="KW-1185">Reference proteome</keyword>
<keyword evidence="1" id="KW-1133">Transmembrane helix</keyword>
<name>A0A238UF12_9FLAO</name>